<dbReference type="UniPathway" id="UPA00070">
    <property type="reaction ID" value="UER00115"/>
</dbReference>
<comment type="function">
    <text evidence="17 19">Large subunit of the glutamine-dependent carbamoyl phosphate synthetase (CPSase). CPSase catalyzes the formation of carbamoyl phosphate from the ammonia moiety of glutamine, carbonate, and phosphate donated by ATP, constituting the first step of 2 biosynthetic pathways, one leading to arginine and/or urea and the other to pyrimidine nucleotides. The large subunit (synthetase) binds the substrates ammonia (free or transferred from glutamine from the small subunit), hydrogencarbonate and ATP and carries out an ATP-coupled ligase reaction, activating hydrogencarbonate by forming carboxy phosphate which reacts with ammonia to form carbamoyl phosphate.</text>
</comment>
<feature type="region of interest" description="Carboxyphosphate synthetic domain" evidence="19">
    <location>
        <begin position="1"/>
        <end position="398"/>
    </location>
</feature>
<feature type="binding site" evidence="19">
    <location>
        <position position="281"/>
    </location>
    <ligand>
        <name>Mg(2+)</name>
        <dbReference type="ChEBI" id="CHEBI:18420"/>
        <label>1</label>
    </ligand>
</feature>
<dbReference type="InterPro" id="IPR011761">
    <property type="entry name" value="ATP-grasp"/>
</dbReference>
<keyword evidence="14" id="KW-0464">Manganese</keyword>
<feature type="binding site" evidence="19">
    <location>
        <position position="775"/>
    </location>
    <ligand>
        <name>ATP</name>
        <dbReference type="ChEBI" id="CHEBI:30616"/>
        <label>2</label>
    </ligand>
</feature>
<dbReference type="InterPro" id="IPR036897">
    <property type="entry name" value="CarbamoylP_synth_lsu_oligo_sf"/>
</dbReference>
<evidence type="ECO:0000313" key="22">
    <source>
        <dbReference type="EMBL" id="GGP20647.1"/>
    </source>
</evidence>
<reference evidence="22" key="1">
    <citation type="journal article" date="2014" name="Int. J. Syst. Evol. Microbiol.">
        <title>Complete genome sequence of Corynebacterium casei LMG S-19264T (=DSM 44701T), isolated from a smear-ripened cheese.</title>
        <authorList>
            <consortium name="US DOE Joint Genome Institute (JGI-PGF)"/>
            <person name="Walter F."/>
            <person name="Albersmeier A."/>
            <person name="Kalinowski J."/>
            <person name="Ruckert C."/>
        </authorList>
    </citation>
    <scope>NUCLEOTIDE SEQUENCE</scope>
    <source>
        <strain evidence="22">JCM 10088</strain>
    </source>
</reference>
<comment type="catalytic activity">
    <reaction evidence="16 19">
        <text>hydrogencarbonate + L-glutamine + 2 ATP + H2O = carbamoyl phosphate + L-glutamate + 2 ADP + phosphate + 2 H(+)</text>
        <dbReference type="Rhea" id="RHEA:18633"/>
        <dbReference type="ChEBI" id="CHEBI:15377"/>
        <dbReference type="ChEBI" id="CHEBI:15378"/>
        <dbReference type="ChEBI" id="CHEBI:17544"/>
        <dbReference type="ChEBI" id="CHEBI:29985"/>
        <dbReference type="ChEBI" id="CHEBI:30616"/>
        <dbReference type="ChEBI" id="CHEBI:43474"/>
        <dbReference type="ChEBI" id="CHEBI:58228"/>
        <dbReference type="ChEBI" id="CHEBI:58359"/>
        <dbReference type="ChEBI" id="CHEBI:456216"/>
        <dbReference type="EC" id="6.3.5.5"/>
    </reaction>
</comment>
<feature type="binding site" evidence="19">
    <location>
        <position position="829"/>
    </location>
    <ligand>
        <name>Mn(2+)</name>
        <dbReference type="ChEBI" id="CHEBI:29035"/>
        <label>3</label>
    </ligand>
</feature>
<dbReference type="Proteomes" id="UP000610960">
    <property type="component" value="Unassembled WGS sequence"/>
</dbReference>
<dbReference type="InterPro" id="IPR016185">
    <property type="entry name" value="PreATP-grasp_dom_sf"/>
</dbReference>
<dbReference type="EC" id="6.3.4.16" evidence="19"/>
<feature type="binding site" evidence="19">
    <location>
        <position position="295"/>
    </location>
    <ligand>
        <name>Mn(2+)</name>
        <dbReference type="ChEBI" id="CHEBI:29035"/>
        <label>1</label>
    </ligand>
</feature>
<dbReference type="NCBIfam" id="NF009455">
    <property type="entry name" value="PRK12815.1"/>
    <property type="match status" value="1"/>
</dbReference>
<feature type="binding site" evidence="19">
    <location>
        <position position="281"/>
    </location>
    <ligand>
        <name>ATP</name>
        <dbReference type="ChEBI" id="CHEBI:30616"/>
        <label>1</label>
    </ligand>
</feature>
<feature type="binding site" evidence="19">
    <location>
        <position position="238"/>
    </location>
    <ligand>
        <name>ATP</name>
        <dbReference type="ChEBI" id="CHEBI:30616"/>
        <label>1</label>
    </ligand>
</feature>
<evidence type="ECO:0000256" key="8">
    <source>
        <dbReference type="ARBA" id="ARBA00022723"/>
    </source>
</evidence>
<feature type="binding site" evidence="19">
    <location>
        <position position="829"/>
    </location>
    <ligand>
        <name>Mg(2+)</name>
        <dbReference type="ChEBI" id="CHEBI:18420"/>
        <label>3</label>
    </ligand>
</feature>
<feature type="binding site" evidence="19">
    <location>
        <position position="817"/>
    </location>
    <ligand>
        <name>Mn(2+)</name>
        <dbReference type="ChEBI" id="CHEBI:29035"/>
        <label>3</label>
    </ligand>
</feature>
<feature type="domain" description="ATP-grasp" evidence="20">
    <location>
        <begin position="130"/>
        <end position="324"/>
    </location>
</feature>
<evidence type="ECO:0000256" key="17">
    <source>
        <dbReference type="ARBA" id="ARBA00057223"/>
    </source>
</evidence>
<feature type="domain" description="ATP-grasp" evidence="20">
    <location>
        <begin position="669"/>
        <end position="858"/>
    </location>
</feature>
<feature type="binding site" evidence="19">
    <location>
        <position position="743"/>
    </location>
    <ligand>
        <name>ATP</name>
        <dbReference type="ChEBI" id="CHEBI:30616"/>
        <label>2</label>
    </ligand>
</feature>
<dbReference type="GO" id="GO:0004088">
    <property type="term" value="F:carbamoyl-phosphate synthase (glutamine-hydrolyzing) activity"/>
    <property type="evidence" value="ECO:0007669"/>
    <property type="project" value="UniProtKB-UniRule"/>
</dbReference>
<feature type="binding site" evidence="19">
    <location>
        <position position="777"/>
    </location>
    <ligand>
        <name>ATP</name>
        <dbReference type="ChEBI" id="CHEBI:30616"/>
        <label>2</label>
    </ligand>
</feature>
<comment type="catalytic activity">
    <reaction evidence="15 19">
        <text>hydrogencarbonate + NH4(+) + 2 ATP = carbamoyl phosphate + 2 ADP + phosphate + 2 H(+)</text>
        <dbReference type="Rhea" id="RHEA:18029"/>
        <dbReference type="ChEBI" id="CHEBI:15378"/>
        <dbReference type="ChEBI" id="CHEBI:17544"/>
        <dbReference type="ChEBI" id="CHEBI:28938"/>
        <dbReference type="ChEBI" id="CHEBI:30616"/>
        <dbReference type="ChEBI" id="CHEBI:43474"/>
        <dbReference type="ChEBI" id="CHEBI:58228"/>
        <dbReference type="ChEBI" id="CHEBI:456216"/>
        <dbReference type="EC" id="6.3.4.16"/>
    </reaction>
</comment>
<feature type="binding site" evidence="19">
    <location>
        <position position="774"/>
    </location>
    <ligand>
        <name>ATP</name>
        <dbReference type="ChEBI" id="CHEBI:30616"/>
        <label>2</label>
    </ligand>
</feature>
<comment type="caution">
    <text evidence="22">The sequence shown here is derived from an EMBL/GenBank/DDBJ whole genome shotgun (WGS) entry which is preliminary data.</text>
</comment>
<evidence type="ECO:0000256" key="15">
    <source>
        <dbReference type="ARBA" id="ARBA00047359"/>
    </source>
</evidence>
<keyword evidence="11 19" id="KW-0067">ATP-binding</keyword>
<evidence type="ECO:0000256" key="13">
    <source>
        <dbReference type="ARBA" id="ARBA00022975"/>
    </source>
</evidence>
<dbReference type="PROSITE" id="PS50975">
    <property type="entry name" value="ATP_GRASP"/>
    <property type="match status" value="2"/>
</dbReference>
<dbReference type="FunFam" id="3.30.470.20:FF:000001">
    <property type="entry name" value="Carbamoyl-phosphate synthase large chain"/>
    <property type="match status" value="1"/>
</dbReference>
<dbReference type="Gene3D" id="3.30.1490.20">
    <property type="entry name" value="ATP-grasp fold, A domain"/>
    <property type="match status" value="1"/>
</dbReference>
<feature type="binding site" evidence="19">
    <location>
        <position position="776"/>
    </location>
    <ligand>
        <name>ATP</name>
        <dbReference type="ChEBI" id="CHEBI:30616"/>
        <label>2</label>
    </ligand>
</feature>
<feature type="binding site" evidence="19">
    <location>
        <position position="281"/>
    </location>
    <ligand>
        <name>Mn(2+)</name>
        <dbReference type="ChEBI" id="CHEBI:29035"/>
        <label>1</label>
    </ligand>
</feature>
<dbReference type="SUPFAM" id="SSF56059">
    <property type="entry name" value="Glutathione synthetase ATP-binding domain-like"/>
    <property type="match status" value="2"/>
</dbReference>
<keyword evidence="5 19" id="KW-0055">Arginine biosynthesis</keyword>
<keyword evidence="12" id="KW-0460">Magnesium</keyword>
<feature type="binding site" evidence="19">
    <location>
        <position position="817"/>
    </location>
    <ligand>
        <name>ATP</name>
        <dbReference type="ChEBI" id="CHEBI:30616"/>
        <label>2</label>
    </ligand>
</feature>
<dbReference type="AlphaFoldDB" id="A0A830GVY2"/>
<dbReference type="GO" id="GO:0005737">
    <property type="term" value="C:cytoplasm"/>
    <property type="evidence" value="ECO:0007669"/>
    <property type="project" value="TreeGrafter"/>
</dbReference>
<dbReference type="InterPro" id="IPR005483">
    <property type="entry name" value="CPSase_dom"/>
</dbReference>
<dbReference type="NCBIfam" id="NF003671">
    <property type="entry name" value="PRK05294.1"/>
    <property type="match status" value="1"/>
</dbReference>
<evidence type="ECO:0000256" key="2">
    <source>
        <dbReference type="ARBA" id="ARBA00004812"/>
    </source>
</evidence>
<feature type="binding site" evidence="19">
    <location>
        <position position="295"/>
    </location>
    <ligand>
        <name>Mg(2+)</name>
        <dbReference type="ChEBI" id="CHEBI:18420"/>
        <label>2</label>
    </ligand>
</feature>
<dbReference type="PROSITE" id="PS51855">
    <property type="entry name" value="MGS"/>
    <property type="match status" value="1"/>
</dbReference>
<keyword evidence="13 19" id="KW-0665">Pyrimidine biosynthesis</keyword>
<comment type="pathway">
    <text evidence="2 19">Pyrimidine metabolism; UMP biosynthesis via de novo pathway; (S)-dihydroorotate from bicarbonate: step 1/3.</text>
</comment>
<feature type="binding site" evidence="19">
    <location>
        <position position="829"/>
    </location>
    <ligand>
        <name>Mn(2+)</name>
        <dbReference type="ChEBI" id="CHEBI:29035"/>
        <label>4</label>
    </ligand>
</feature>
<comment type="cofactor">
    <cofactor evidence="19">
        <name>Mg(2+)</name>
        <dbReference type="ChEBI" id="CHEBI:18420"/>
    </cofactor>
    <cofactor evidence="19">
        <name>Mn(2+)</name>
        <dbReference type="ChEBI" id="CHEBI:29035"/>
    </cofactor>
    <text evidence="19">Binds 4 Mg(2+) or Mn(2+) ions per subunit.</text>
</comment>
<evidence type="ECO:0000256" key="3">
    <source>
        <dbReference type="ARBA" id="ARBA00005077"/>
    </source>
</evidence>
<sequence length="1040" mass="114342">MDDVRKVLVIGSGPIKIAEAAEFDYSGSQALKAFKEEGIETVLLNPNVATVQTSKKFADKLYMVPITLEYAAKVIERERPDAIAIGFGGQTALTVGVELSKAGVLRKYGITVLGTPIDGIERALSREKFKETMIRVGIPVPPSAAARTEDEALAVARRIGFPVMMRVSFNLGGRGSTVAWSEEDLRRSLGRAFSQSHIHEVLIERYLYHWRELEYEVVRDSRGNSVVVACLENLDPMGVHTGESVVIAPCQTLDDYEYQEMRSSAIRVAESINLIGECNVQFALDPASYSHYAIETNPRMSRSSALASKATGYPLAYIAAKLSLGYSLDEVINKVTGTTCSCFEPSLDYVAIKIPRWDLGKFDHVNESLGSEMKSIGEVMSLGRSFEEAMQKAIRMLNIGEPGIVGGSIYESNMSMEDALNSLRARKPYWLLYAAKAFREGASVRDVANACGVSEFFLFKIKELVDFYEDLKKRGVDEKKLIEAKRLGFSDAQIAKATGIEEDDVRRIRRKLGIMPSIKQIDTMAGEQPASTNYLYLTYNGDEDDVKPRGGLLILGAGVFRIGVSVEFDWGVVSLLEAAREFLGEAAILNNNPETVSTDWDVSRLLFFDEVTVERIIDIVEKGGFSEVATLVGGQLGNDVAKPLEDRGVKLLGTAGHSVDVAEDREKFSNLLDSLGLKQPEWVSASSEAAVRKFVDSVGFPVLVRPSYVISGSWMKVIHNEEDLMGLIKKIRLSTARPIIISKFMEDADEAEIDGASDGRGVIGVVLEHVDEAGIHSGDATITIPNRSLGMTTISEMKRAALMLAREVDIHGPFNLQFIVKNNEPYIIELNLRASRSMPFSSKAVGVNLIRKSMEAIARGLSTDEFVELRPKAWAVKSPQFSWSQLRGAYPTLGPEMRSTGEAAALGLSFPDALLKSWLSTPPNRMPHKNGRVLIYGKGMEEAARSMARTGYEVTTLRGANASDWAEELGIDEAVNMIKEGRAELIMTSGDMRGLDYWIRRTAADLNVPLVLSSRLSRELAKAIELGGHTSVKEIDEYSL</sequence>
<comment type="pathway">
    <text evidence="3 19">Amino-acid biosynthesis; L-arginine biosynthesis; carbamoyl phosphate from bicarbonate: step 1/1.</text>
</comment>
<dbReference type="GO" id="GO:0046872">
    <property type="term" value="F:metal ion binding"/>
    <property type="evidence" value="ECO:0007669"/>
    <property type="project" value="UniProtKB-KW"/>
</dbReference>
<comment type="domain">
    <text evidence="19">The large subunit is composed of 2 ATP-grasp domains that are involved in binding the 2 ATP molecules needed for carbamoyl phosphate synthesis. The N-terminal ATP-grasp domain (referred to as the carboxyphosphate synthetic component) catalyzes the ATP-dependent phosphorylation of hydrogencarbonate to carboxyphosphate and the subsequent nucleophilic attack by ammonia to form a carbamate intermediate. The C-terminal ATP-grasp domain (referred to as the carbamoyl phosphate synthetic component) then catalyzes the phosphorylation of carbamate with the second ATP to form the end product carbamoyl phosphate. The reactive and unstable enzyme intermediates are sequentially channeled from one active site to the next through the interior of the protein over a distance of at least 96 A.</text>
</comment>
<dbReference type="NCBIfam" id="TIGR01369">
    <property type="entry name" value="CPSaseII_lrg"/>
    <property type="match status" value="1"/>
</dbReference>
<dbReference type="EC" id="6.3.5.5" evidence="19"/>
<evidence type="ECO:0000256" key="14">
    <source>
        <dbReference type="ARBA" id="ARBA00023211"/>
    </source>
</evidence>
<feature type="binding site" evidence="19">
    <location>
        <position position="295"/>
    </location>
    <ligand>
        <name>ATP</name>
        <dbReference type="ChEBI" id="CHEBI:30616"/>
        <label>1</label>
    </ligand>
</feature>
<dbReference type="PROSITE" id="PS00867">
    <property type="entry name" value="CPSASE_2"/>
    <property type="match status" value="1"/>
</dbReference>
<feature type="binding site" evidence="19">
    <location>
        <position position="240"/>
    </location>
    <ligand>
        <name>ATP</name>
        <dbReference type="ChEBI" id="CHEBI:30616"/>
        <label>1</label>
    </ligand>
</feature>
<feature type="binding site" evidence="19">
    <location>
        <position position="297"/>
    </location>
    <ligand>
        <name>Mg(2+)</name>
        <dbReference type="ChEBI" id="CHEBI:18420"/>
        <label>2</label>
    </ligand>
</feature>
<feature type="binding site" evidence="19">
    <location>
        <position position="126"/>
    </location>
    <ligand>
        <name>ATP</name>
        <dbReference type="ChEBI" id="CHEBI:30616"/>
        <label>1</label>
    </ligand>
</feature>
<reference evidence="22" key="2">
    <citation type="submission" date="2020-09" db="EMBL/GenBank/DDBJ databases">
        <authorList>
            <person name="Sun Q."/>
            <person name="Ohkuma M."/>
        </authorList>
    </citation>
    <scope>NUCLEOTIDE SEQUENCE</scope>
    <source>
        <strain evidence="22">JCM 10088</strain>
    </source>
</reference>
<evidence type="ECO:0000313" key="23">
    <source>
        <dbReference type="Proteomes" id="UP000610960"/>
    </source>
</evidence>
<dbReference type="FunFam" id="3.30.470.20:FF:000026">
    <property type="entry name" value="Carbamoyl-phosphate synthase large chain"/>
    <property type="match status" value="1"/>
</dbReference>
<feature type="binding site" evidence="19">
    <location>
        <position position="172"/>
    </location>
    <ligand>
        <name>ATP</name>
        <dbReference type="ChEBI" id="CHEBI:30616"/>
        <label>1</label>
    </ligand>
</feature>
<feature type="binding site" evidence="19">
    <location>
        <position position="295"/>
    </location>
    <ligand>
        <name>Mg(2+)</name>
        <dbReference type="ChEBI" id="CHEBI:18420"/>
        <label>1</label>
    </ligand>
</feature>
<protein>
    <recommendedName>
        <fullName evidence="19">Carbamoyl phosphate synthase large chain</fullName>
        <ecNumber evidence="19">6.3.4.16</ecNumber>
        <ecNumber evidence="19">6.3.5.5</ecNumber>
    </recommendedName>
    <alternativeName>
        <fullName evidence="19">Carbamoyl phosphate synthetase ammonia chain</fullName>
    </alternativeName>
</protein>
<dbReference type="EMBL" id="BMNL01000002">
    <property type="protein sequence ID" value="GGP20647.1"/>
    <property type="molecule type" value="Genomic_DNA"/>
</dbReference>
<dbReference type="GO" id="GO:0004087">
    <property type="term" value="F:carbamoyl-phosphate synthase (ammonia) activity"/>
    <property type="evidence" value="ECO:0007669"/>
    <property type="project" value="UniProtKB-EC"/>
</dbReference>
<evidence type="ECO:0000256" key="1">
    <source>
        <dbReference type="ARBA" id="ARBA00001936"/>
    </source>
</evidence>
<evidence type="ECO:0000256" key="18">
    <source>
        <dbReference type="ARBA" id="ARBA00062056"/>
    </source>
</evidence>
<comment type="caution">
    <text evidence="19">Lacks conserved residue(s) required for the propagation of feature annotation.</text>
</comment>
<dbReference type="Pfam" id="PF02787">
    <property type="entry name" value="CPSase_L_D3"/>
    <property type="match status" value="1"/>
</dbReference>
<comment type="cofactor">
    <cofactor evidence="1">
        <name>Mn(2+)</name>
        <dbReference type="ChEBI" id="CHEBI:29035"/>
    </cofactor>
</comment>
<dbReference type="PRINTS" id="PR00098">
    <property type="entry name" value="CPSASE"/>
</dbReference>
<feature type="binding site" evidence="19">
    <location>
        <position position="829"/>
    </location>
    <ligand>
        <name>ATP</name>
        <dbReference type="ChEBI" id="CHEBI:30616"/>
        <label>2</label>
    </ligand>
</feature>
<keyword evidence="10 19" id="KW-0547">Nucleotide-binding</keyword>
<evidence type="ECO:0000256" key="9">
    <source>
        <dbReference type="ARBA" id="ARBA00022737"/>
    </source>
</evidence>
<dbReference type="InterPro" id="IPR013815">
    <property type="entry name" value="ATP_grasp_subdomain_1"/>
</dbReference>
<feature type="binding site" evidence="19">
    <location>
        <position position="295"/>
    </location>
    <ligand>
        <name>Mn(2+)</name>
        <dbReference type="ChEBI" id="CHEBI:29035"/>
        <label>2</label>
    </ligand>
</feature>
<feature type="binding site" evidence="19">
    <location>
        <position position="212"/>
    </location>
    <ligand>
        <name>ATP</name>
        <dbReference type="ChEBI" id="CHEBI:30616"/>
        <label>1</label>
    </ligand>
</feature>
<evidence type="ECO:0000256" key="19">
    <source>
        <dbReference type="HAMAP-Rule" id="MF_01210"/>
    </source>
</evidence>
<dbReference type="GO" id="GO:0006541">
    <property type="term" value="P:glutamine metabolic process"/>
    <property type="evidence" value="ECO:0007669"/>
    <property type="project" value="TreeGrafter"/>
</dbReference>
<feature type="binding site" evidence="19">
    <location>
        <position position="705"/>
    </location>
    <ligand>
        <name>ATP</name>
        <dbReference type="ChEBI" id="CHEBI:30616"/>
        <label>2</label>
    </ligand>
</feature>
<keyword evidence="6 19" id="KW-0436">Ligase</keyword>
<evidence type="ECO:0000256" key="11">
    <source>
        <dbReference type="ARBA" id="ARBA00022840"/>
    </source>
</evidence>
<organism evidence="22 23">
    <name type="scientific">Thermocladium modestius</name>
    <dbReference type="NCBI Taxonomy" id="62609"/>
    <lineage>
        <taxon>Archaea</taxon>
        <taxon>Thermoproteota</taxon>
        <taxon>Thermoprotei</taxon>
        <taxon>Thermoproteales</taxon>
        <taxon>Thermoproteaceae</taxon>
        <taxon>Thermocladium</taxon>
    </lineage>
</organism>
<feature type="binding site" evidence="19">
    <location>
        <position position="829"/>
    </location>
    <ligand>
        <name>Mg(2+)</name>
        <dbReference type="ChEBI" id="CHEBI:18420"/>
        <label>4</label>
    </ligand>
</feature>
<dbReference type="Gene3D" id="1.10.1030.10">
    <property type="entry name" value="Carbamoyl-phosphate synthetase, large subunit oligomerisation domain"/>
    <property type="match status" value="1"/>
</dbReference>
<evidence type="ECO:0000256" key="4">
    <source>
        <dbReference type="ARBA" id="ARBA00009799"/>
    </source>
</evidence>
<feature type="binding site" evidence="19">
    <location>
        <position position="205"/>
    </location>
    <ligand>
        <name>ATP</name>
        <dbReference type="ChEBI" id="CHEBI:30616"/>
        <label>1</label>
    </ligand>
</feature>
<dbReference type="SUPFAM" id="SSF52440">
    <property type="entry name" value="PreATP-grasp domain"/>
    <property type="match status" value="2"/>
</dbReference>
<dbReference type="Gene3D" id="3.30.470.20">
    <property type="entry name" value="ATP-grasp fold, B domain"/>
    <property type="match status" value="2"/>
</dbReference>
<keyword evidence="9 19" id="KW-0677">Repeat</keyword>
<dbReference type="GO" id="GO:0005524">
    <property type="term" value="F:ATP binding"/>
    <property type="evidence" value="ECO:0007669"/>
    <property type="project" value="UniProtKB-UniRule"/>
</dbReference>
<dbReference type="Gene3D" id="3.40.50.20">
    <property type="match status" value="2"/>
</dbReference>
<feature type="binding site" evidence="19">
    <location>
        <position position="817"/>
    </location>
    <ligand>
        <name>Mg(2+)</name>
        <dbReference type="ChEBI" id="CHEBI:18420"/>
        <label>3</label>
    </ligand>
</feature>
<dbReference type="InterPro" id="IPR058047">
    <property type="entry name" value="CPSase_preATP-grasp"/>
</dbReference>
<feature type="binding site" evidence="19">
    <location>
        <position position="166"/>
    </location>
    <ligand>
        <name>ATP</name>
        <dbReference type="ChEBI" id="CHEBI:30616"/>
        <label>1</label>
    </ligand>
</feature>
<dbReference type="Pfam" id="PF02786">
    <property type="entry name" value="CPSase_L_D2"/>
    <property type="match status" value="2"/>
</dbReference>
<feature type="binding site" evidence="19">
    <location>
        <position position="207"/>
    </location>
    <ligand>
        <name>ATP</name>
        <dbReference type="ChEBI" id="CHEBI:30616"/>
        <label>1</label>
    </ligand>
</feature>
<evidence type="ECO:0000256" key="5">
    <source>
        <dbReference type="ARBA" id="ARBA00022571"/>
    </source>
</evidence>
<evidence type="ECO:0000256" key="12">
    <source>
        <dbReference type="ARBA" id="ARBA00022842"/>
    </source>
</evidence>
<feature type="region of interest" description="Allosteric domain" evidence="19">
    <location>
        <begin position="925"/>
        <end position="1040"/>
    </location>
</feature>
<gene>
    <name evidence="19" type="primary">carB</name>
    <name evidence="22" type="ORF">GCM10007981_09570</name>
</gene>
<feature type="domain" description="MGS-like" evidence="21">
    <location>
        <begin position="924"/>
        <end position="1040"/>
    </location>
</feature>
<feature type="binding site" evidence="19">
    <location>
        <position position="297"/>
    </location>
    <ligand>
        <name>Mn(2+)</name>
        <dbReference type="ChEBI" id="CHEBI:29035"/>
        <label>2</label>
    </ligand>
</feature>
<name>A0A830GVY2_9CREN</name>
<dbReference type="UniPathway" id="UPA00068">
    <property type="reaction ID" value="UER00171"/>
</dbReference>
<dbReference type="InterPro" id="IPR005480">
    <property type="entry name" value="CPSase_lsu_oligo"/>
</dbReference>
<dbReference type="SUPFAM" id="SSF48108">
    <property type="entry name" value="Carbamoyl phosphate synthetase, large subunit connection domain"/>
    <property type="match status" value="1"/>
</dbReference>
<comment type="similarity">
    <text evidence="4 19">Belongs to the CarB family.</text>
</comment>
<accession>A0A830GVY2</accession>
<evidence type="ECO:0000259" key="20">
    <source>
        <dbReference type="PROSITE" id="PS50975"/>
    </source>
</evidence>
<feature type="binding site" evidence="19">
    <location>
        <position position="239"/>
    </location>
    <ligand>
        <name>ATP</name>
        <dbReference type="ChEBI" id="CHEBI:30616"/>
        <label>1</label>
    </ligand>
</feature>
<dbReference type="FunFam" id="3.40.50.20:FF:000001">
    <property type="entry name" value="Carbamoyl-phosphate synthase large chain"/>
    <property type="match status" value="2"/>
</dbReference>
<dbReference type="InterPro" id="IPR011607">
    <property type="entry name" value="MGS-like_dom"/>
</dbReference>
<dbReference type="GO" id="GO:0006526">
    <property type="term" value="P:L-arginine biosynthetic process"/>
    <property type="evidence" value="ECO:0007669"/>
    <property type="project" value="UniProtKB-UniRule"/>
</dbReference>
<evidence type="ECO:0000259" key="21">
    <source>
        <dbReference type="PROSITE" id="PS51855"/>
    </source>
</evidence>
<evidence type="ECO:0000256" key="10">
    <source>
        <dbReference type="ARBA" id="ARBA00022741"/>
    </source>
</evidence>
<feature type="binding site" evidence="19">
    <location>
        <position position="173"/>
    </location>
    <ligand>
        <name>ATP</name>
        <dbReference type="ChEBI" id="CHEBI:30616"/>
        <label>1</label>
    </ligand>
</feature>
<dbReference type="GO" id="GO:0044205">
    <property type="term" value="P:'de novo' UMP biosynthetic process"/>
    <property type="evidence" value="ECO:0007669"/>
    <property type="project" value="UniProtKB-UniRule"/>
</dbReference>
<feature type="binding site" evidence="19">
    <location>
        <position position="831"/>
    </location>
    <ligand>
        <name>Mg(2+)</name>
        <dbReference type="ChEBI" id="CHEBI:18420"/>
        <label>4</label>
    </ligand>
</feature>
<dbReference type="PANTHER" id="PTHR11405:SF53">
    <property type="entry name" value="CARBAMOYL-PHOSPHATE SYNTHASE [AMMONIA], MITOCHONDRIAL"/>
    <property type="match status" value="1"/>
</dbReference>
<proteinExistence type="inferred from homology"/>
<comment type="subunit">
    <text evidence="18 19">Composed of two chains; the small (or glutamine) chain promotes the hydrolysis of glutamine to ammonia, which is used by the large (or ammonia) chain to synthesize carbamoyl phosphate. Tetramer of heterodimers (alpha,beta)4.</text>
</comment>
<feature type="binding site" evidence="19">
    <location>
        <position position="831"/>
    </location>
    <ligand>
        <name>Mn(2+)</name>
        <dbReference type="ChEBI" id="CHEBI:29035"/>
        <label>4</label>
    </ligand>
</feature>
<evidence type="ECO:0000256" key="7">
    <source>
        <dbReference type="ARBA" id="ARBA00022605"/>
    </source>
</evidence>
<evidence type="ECO:0000256" key="6">
    <source>
        <dbReference type="ARBA" id="ARBA00022598"/>
    </source>
</evidence>
<keyword evidence="8" id="KW-0479">Metal-binding</keyword>
<evidence type="ECO:0000256" key="16">
    <source>
        <dbReference type="ARBA" id="ARBA00048816"/>
    </source>
</evidence>
<keyword evidence="7 19" id="KW-0028">Amino-acid biosynthesis</keyword>
<dbReference type="SMART" id="SM01096">
    <property type="entry name" value="CPSase_L_D3"/>
    <property type="match status" value="1"/>
</dbReference>
<dbReference type="RefSeq" id="WP_229657678.1">
    <property type="nucleotide sequence ID" value="NZ_BMNL01000002.1"/>
</dbReference>
<feature type="binding site" evidence="19">
    <location>
        <position position="750"/>
    </location>
    <ligand>
        <name>ATP</name>
        <dbReference type="ChEBI" id="CHEBI:30616"/>
        <label>2</label>
    </ligand>
</feature>
<dbReference type="Pfam" id="PF25596">
    <property type="entry name" value="CPSase_L_D1"/>
    <property type="match status" value="2"/>
</dbReference>
<dbReference type="FunFam" id="1.10.1030.10:FF:000002">
    <property type="entry name" value="Carbamoyl-phosphate synthase large chain"/>
    <property type="match status" value="1"/>
</dbReference>
<dbReference type="InterPro" id="IPR006275">
    <property type="entry name" value="CPSase_lsu"/>
</dbReference>
<dbReference type="PANTHER" id="PTHR11405">
    <property type="entry name" value="CARBAMOYLTRANSFERASE FAMILY MEMBER"/>
    <property type="match status" value="1"/>
</dbReference>
<dbReference type="HAMAP" id="MF_01210_A">
    <property type="entry name" value="CPSase_L_chain_A"/>
    <property type="match status" value="1"/>
</dbReference>
<dbReference type="InterPro" id="IPR005479">
    <property type="entry name" value="CPAse_ATP-bd"/>
</dbReference>
<keyword evidence="23" id="KW-1185">Reference proteome</keyword>